<reference evidence="4 5" key="1">
    <citation type="journal article" date="2018" name="Nat. Ecol. Evol.">
        <title>Genomic signatures of mitonuclear coevolution across populations of Tigriopus californicus.</title>
        <authorList>
            <person name="Barreto F.S."/>
            <person name="Watson E.T."/>
            <person name="Lima T.G."/>
            <person name="Willett C.S."/>
            <person name="Edmands S."/>
            <person name="Li W."/>
            <person name="Burton R.S."/>
        </authorList>
    </citation>
    <scope>NUCLEOTIDE SEQUENCE [LARGE SCALE GENOMIC DNA]</scope>
    <source>
        <strain evidence="4 5">San Diego</strain>
    </source>
</reference>
<feature type="region of interest" description="Disordered" evidence="1">
    <location>
        <begin position="570"/>
        <end position="611"/>
    </location>
</feature>
<name>A0A553P6D5_TIGCA</name>
<gene>
    <name evidence="4" type="ORF">TCAL_07398</name>
</gene>
<dbReference type="InterPro" id="IPR036249">
    <property type="entry name" value="Thioredoxin-like_sf"/>
</dbReference>
<dbReference type="SUPFAM" id="SSF52833">
    <property type="entry name" value="Thioredoxin-like"/>
    <property type="match status" value="1"/>
</dbReference>
<comment type="caution">
    <text evidence="4">The sequence shown here is derived from an EMBL/GenBank/DDBJ whole genome shotgun (WGS) entry which is preliminary data.</text>
</comment>
<dbReference type="InterPro" id="IPR050620">
    <property type="entry name" value="Thioredoxin_H-type-like"/>
</dbReference>
<dbReference type="PANTHER" id="PTHR10438:SF468">
    <property type="entry name" value="THIOREDOXIN-1-RELATED"/>
    <property type="match status" value="1"/>
</dbReference>
<dbReference type="InterPro" id="IPR013766">
    <property type="entry name" value="Thioredoxin_domain"/>
</dbReference>
<feature type="transmembrane region" description="Helical" evidence="2">
    <location>
        <begin position="167"/>
        <end position="185"/>
    </location>
</feature>
<dbReference type="Proteomes" id="UP000318571">
    <property type="component" value="Chromosome 3"/>
</dbReference>
<keyword evidence="2" id="KW-0812">Transmembrane</keyword>
<keyword evidence="2" id="KW-0472">Membrane</keyword>
<feature type="transmembrane region" description="Helical" evidence="2">
    <location>
        <begin position="32"/>
        <end position="53"/>
    </location>
</feature>
<dbReference type="Gene3D" id="3.40.30.10">
    <property type="entry name" value="Glutaredoxin"/>
    <property type="match status" value="1"/>
</dbReference>
<accession>A0A553P6D5</accession>
<dbReference type="CDD" id="cd02947">
    <property type="entry name" value="TRX_family"/>
    <property type="match status" value="1"/>
</dbReference>
<feature type="transmembrane region" description="Helical" evidence="2">
    <location>
        <begin position="300"/>
        <end position="322"/>
    </location>
</feature>
<protein>
    <recommendedName>
        <fullName evidence="3">Thioredoxin domain-containing protein</fullName>
    </recommendedName>
</protein>
<evidence type="ECO:0000313" key="4">
    <source>
        <dbReference type="EMBL" id="TRY73244.1"/>
    </source>
</evidence>
<evidence type="ECO:0000256" key="2">
    <source>
        <dbReference type="SAM" id="Phobius"/>
    </source>
</evidence>
<dbReference type="PROSITE" id="PS51352">
    <property type="entry name" value="THIOREDOXIN_2"/>
    <property type="match status" value="1"/>
</dbReference>
<keyword evidence="5" id="KW-1185">Reference proteome</keyword>
<dbReference type="AlphaFoldDB" id="A0A553P6D5"/>
<proteinExistence type="predicted"/>
<dbReference type="PANTHER" id="PTHR10438">
    <property type="entry name" value="THIOREDOXIN"/>
    <property type="match status" value="1"/>
</dbReference>
<evidence type="ECO:0000256" key="1">
    <source>
        <dbReference type="SAM" id="MobiDB-lite"/>
    </source>
</evidence>
<evidence type="ECO:0000313" key="5">
    <source>
        <dbReference type="Proteomes" id="UP000318571"/>
    </source>
</evidence>
<evidence type="ECO:0000259" key="3">
    <source>
        <dbReference type="PROSITE" id="PS51352"/>
    </source>
</evidence>
<organism evidence="4 5">
    <name type="scientific">Tigriopus californicus</name>
    <name type="common">Marine copepod</name>
    <dbReference type="NCBI Taxonomy" id="6832"/>
    <lineage>
        <taxon>Eukaryota</taxon>
        <taxon>Metazoa</taxon>
        <taxon>Ecdysozoa</taxon>
        <taxon>Arthropoda</taxon>
        <taxon>Crustacea</taxon>
        <taxon>Multicrustacea</taxon>
        <taxon>Hexanauplia</taxon>
        <taxon>Copepoda</taxon>
        <taxon>Harpacticoida</taxon>
        <taxon>Harpacticidae</taxon>
        <taxon>Tigriopus</taxon>
    </lineage>
</organism>
<dbReference type="Pfam" id="PF00085">
    <property type="entry name" value="Thioredoxin"/>
    <property type="match status" value="1"/>
</dbReference>
<keyword evidence="2" id="KW-1133">Transmembrane helix</keyword>
<feature type="domain" description="Thioredoxin" evidence="3">
    <location>
        <begin position="585"/>
        <end position="739"/>
    </location>
</feature>
<dbReference type="EMBL" id="VCGU01000007">
    <property type="protein sequence ID" value="TRY73244.1"/>
    <property type="molecule type" value="Genomic_DNA"/>
</dbReference>
<sequence length="752" mass="85716">MDIGRDVLTRTLLGSTDSEKVFTPWWITAHHYLVYTIVILGLVAVPINSMLAVHGNCAYKYDSTDNYVLPYQLCRIDPQTGQLILETKFCTTELRKALKSAFGVTSFTVGDVFEVHNVTDRKKSLATLREAQAVKPKTNFNQCLIYQDPKLFGFHVYWHCVNRLSALALYFPYLVLTLALMLVVLERLLTRYLWTGQRIEKFYELLVKDVLSNGDIEILDTKDKKQKCQQILYDFKNSSFFCKAYIIQTLVKLSICISVLAWSLLDQCNLLRESFHTEFDCKVFDYTHSCSIPSNGMNMIIFDLCNVVLFLIVIDAFFNLFWHYRFYGQRHTFIQTKLGTLIETYRRSQGSEEKLQAYFESPDLQMLLNLLAEKEGIWAALLILCLFDNDFRSEFKVKDTKITSTSSITSSSRKNITLAWNEPSAAFFIGENVTTEHLMYVLEIDPPIDKGDAKGNVTMMPACTVDGKSSRTTSKDSLFSDRSFKSEKEVSIVDGVHSPPKFTEQFSSRPLNLRRKTAMILGRKRSAEKARNFRSSFNGLRSDTEYVITLSFVLSGRKLGSESFTILSHDNPNRKISSTDSTYSAPSAPPTPKQSINTTENPMFPHHRTQEPVARKISLPSRQISYKRMFHSSDEVRSALRDDVGSKLVVLEFVASWCGLCSMIKPKMELLAEEYSSGGLVDFFQVDIDECTEISTEFGVEVLPSIVLIHHGEILESFIGQKTDRVEAEIRSFFLQKQPTKPAEKPEDPKGR</sequence>
<dbReference type="STRING" id="6832.A0A553P6D5"/>